<dbReference type="EC" id="3.2.1.-" evidence="2"/>
<evidence type="ECO:0000313" key="3">
    <source>
        <dbReference type="Proteomes" id="UP001597045"/>
    </source>
</evidence>
<organism evidence="2 3">
    <name type="scientific">Kibdelosporangium lantanae</name>
    <dbReference type="NCBI Taxonomy" id="1497396"/>
    <lineage>
        <taxon>Bacteria</taxon>
        <taxon>Bacillati</taxon>
        <taxon>Actinomycetota</taxon>
        <taxon>Actinomycetes</taxon>
        <taxon>Pseudonocardiales</taxon>
        <taxon>Pseudonocardiaceae</taxon>
        <taxon>Kibdelosporangium</taxon>
    </lineage>
</organism>
<accession>A0ABW3MDF7</accession>
<dbReference type="Gene3D" id="1.20.1610.10">
    <property type="entry name" value="alpha-1,2-mannosidases domains"/>
    <property type="match status" value="1"/>
</dbReference>
<dbReference type="Gene3D" id="2.70.98.10">
    <property type="match status" value="1"/>
</dbReference>
<sequence length="448" mass="48747">DGQELGRVAGGTFNTDGDFGLIDLTDATANTTPFVDTRDGGTADQKTTFYTALYHSLLQPNVFSDADGRYVGFDGRVHTADKGHAVYTNFSGWDIYRSEAQLLALIAPRETSDIVRSMVAYAEQGGSWDRWTVANDYTGVMNGDPYHIIVSTVYAFGAKDFDASKALLLMLRGATQPTQGYVERPGLADYQNLGYVPTGGVPGPAATTLEYANADFAISQLARRLGDSATWSTFTKRAQNWQNLFNQGYLQPRNRDGSYPKPFNPASGNGYVEGNGAQYTWMVPYNPRGLFNTLGGDATAVQRLDTFFTQLNAGPTQPYAFMGNEPNANVPWLYNYAGAPAKTQSTVRRVMDELYSPHEDGLVGNDDLGQMSAWYVWAAMGMYPMIPGRSELVLNGPTFSRVVITRPTGAVLTINSEGTGPYVSGLAFNGRRHLSTSQATSLLENESA</sequence>
<comment type="caution">
    <text evidence="2">The sequence shown here is derived from an EMBL/GenBank/DDBJ whole genome shotgun (WGS) entry which is preliminary data.</text>
</comment>
<dbReference type="InterPro" id="IPR050883">
    <property type="entry name" value="PNGase"/>
</dbReference>
<dbReference type="InterPro" id="IPR014718">
    <property type="entry name" value="GH-type_carb-bd"/>
</dbReference>
<dbReference type="NCBIfam" id="TIGR01180">
    <property type="entry name" value="aman2_put"/>
    <property type="match status" value="1"/>
</dbReference>
<feature type="non-terminal residue" evidence="2">
    <location>
        <position position="1"/>
    </location>
</feature>
<proteinExistence type="predicted"/>
<name>A0ABW3MDF7_9PSEU</name>
<dbReference type="PANTHER" id="PTHR12143">
    <property type="entry name" value="PEPTIDE N-GLYCANASE PNGASE -RELATED"/>
    <property type="match status" value="1"/>
</dbReference>
<protein>
    <submittedName>
        <fullName evidence="2">GH92 family glycosyl hydrolase</fullName>
        <ecNumber evidence="2">3.2.1.-</ecNumber>
    </submittedName>
</protein>
<dbReference type="Gene3D" id="1.20.1050.60">
    <property type="entry name" value="alpha-1,2-mannosidase"/>
    <property type="match status" value="1"/>
</dbReference>
<dbReference type="GO" id="GO:0016798">
    <property type="term" value="F:hydrolase activity, acting on glycosyl bonds"/>
    <property type="evidence" value="ECO:0007669"/>
    <property type="project" value="UniProtKB-KW"/>
</dbReference>
<dbReference type="InterPro" id="IPR008928">
    <property type="entry name" value="6-hairpin_glycosidase_sf"/>
</dbReference>
<dbReference type="InterPro" id="IPR012939">
    <property type="entry name" value="Glyco_hydro_92"/>
</dbReference>
<evidence type="ECO:0000313" key="2">
    <source>
        <dbReference type="EMBL" id="MFD1047735.1"/>
    </source>
</evidence>
<keyword evidence="3" id="KW-1185">Reference proteome</keyword>
<evidence type="ECO:0000259" key="1">
    <source>
        <dbReference type="Pfam" id="PF07971"/>
    </source>
</evidence>
<gene>
    <name evidence="2" type="ORF">ACFQ1S_20445</name>
</gene>
<dbReference type="Proteomes" id="UP001597045">
    <property type="component" value="Unassembled WGS sequence"/>
</dbReference>
<dbReference type="EMBL" id="JBHTIS010001224">
    <property type="protein sequence ID" value="MFD1047735.1"/>
    <property type="molecule type" value="Genomic_DNA"/>
</dbReference>
<dbReference type="SUPFAM" id="SSF48208">
    <property type="entry name" value="Six-hairpin glycosidases"/>
    <property type="match status" value="1"/>
</dbReference>
<dbReference type="InterPro" id="IPR005887">
    <property type="entry name" value="GH92_a_mannosidase_put"/>
</dbReference>
<dbReference type="Gene3D" id="3.30.2080.10">
    <property type="entry name" value="GH92 mannosidase domain"/>
    <property type="match status" value="1"/>
</dbReference>
<reference evidence="3" key="1">
    <citation type="journal article" date="2019" name="Int. J. Syst. Evol. Microbiol.">
        <title>The Global Catalogue of Microorganisms (GCM) 10K type strain sequencing project: providing services to taxonomists for standard genome sequencing and annotation.</title>
        <authorList>
            <consortium name="The Broad Institute Genomics Platform"/>
            <consortium name="The Broad Institute Genome Sequencing Center for Infectious Disease"/>
            <person name="Wu L."/>
            <person name="Ma J."/>
        </authorList>
    </citation>
    <scope>NUCLEOTIDE SEQUENCE [LARGE SCALE GENOMIC DNA]</scope>
    <source>
        <strain evidence="3">JCM 31486</strain>
    </source>
</reference>
<dbReference type="PANTHER" id="PTHR12143:SF39">
    <property type="entry name" value="SECRETED PROTEIN"/>
    <property type="match status" value="1"/>
</dbReference>
<keyword evidence="2" id="KW-0378">Hydrolase</keyword>
<feature type="domain" description="Glycosyl hydrolase family 92" evidence="1">
    <location>
        <begin position="39"/>
        <end position="434"/>
    </location>
</feature>
<keyword evidence="2" id="KW-0326">Glycosidase</keyword>
<dbReference type="Pfam" id="PF07971">
    <property type="entry name" value="Glyco_hydro_92"/>
    <property type="match status" value="1"/>
</dbReference>